<dbReference type="InterPro" id="IPR001347">
    <property type="entry name" value="SIS_dom"/>
</dbReference>
<evidence type="ECO:0000256" key="2">
    <source>
        <dbReference type="ARBA" id="ARBA00023277"/>
    </source>
</evidence>
<dbReference type="PROSITE" id="PS51464">
    <property type="entry name" value="SIS"/>
    <property type="match status" value="1"/>
</dbReference>
<dbReference type="NCBIfam" id="TIGR00274">
    <property type="entry name" value="N-acetylmuramic acid 6-phosphate etherase"/>
    <property type="match status" value="1"/>
</dbReference>
<comment type="pathway">
    <text evidence="3">Amino-sugar metabolism; N-acetylmuramate degradation.</text>
</comment>
<comment type="subunit">
    <text evidence="3">Homodimer.</text>
</comment>
<protein>
    <recommendedName>
        <fullName evidence="3">N-acetylmuramic acid 6-phosphate etherase</fullName>
        <shortName evidence="3">MurNAc-6-P etherase</shortName>
        <ecNumber evidence="3">4.2.1.126</ecNumber>
    </recommendedName>
    <alternativeName>
        <fullName evidence="3">N-acetylmuramic acid 6-phosphate hydrolase</fullName>
    </alternativeName>
    <alternativeName>
        <fullName evidence="3">N-acetylmuramic acid 6-phosphate lyase</fullName>
    </alternativeName>
</protein>
<dbReference type="Gene3D" id="1.10.8.1080">
    <property type="match status" value="1"/>
</dbReference>
<gene>
    <name evidence="3 5" type="primary">murQ</name>
    <name evidence="5" type="ORF">Drose_11935</name>
</gene>
<keyword evidence="2 3" id="KW-0119">Carbohydrate metabolism</keyword>
<dbReference type="EMBL" id="CP073721">
    <property type="protein sequence ID" value="UWZ40338.1"/>
    <property type="molecule type" value="Genomic_DNA"/>
</dbReference>
<comment type="miscellaneous">
    <text evidence="3">A lyase-type mechanism (elimination/hydration) is suggested for the cleavage of the lactyl ether bond of MurNAc 6-phosphate, with the formation of an alpha,beta-unsaturated aldehyde intermediate with (E)-stereochemistry, followed by the syn addition of water to give product.</text>
</comment>
<evidence type="ECO:0000259" key="4">
    <source>
        <dbReference type="PROSITE" id="PS51464"/>
    </source>
</evidence>
<dbReference type="InterPro" id="IPR005486">
    <property type="entry name" value="Glucokinase_regulatory_CS"/>
</dbReference>
<evidence type="ECO:0000313" key="5">
    <source>
        <dbReference type="EMBL" id="UWZ40338.1"/>
    </source>
</evidence>
<dbReference type="InterPro" id="IPR046348">
    <property type="entry name" value="SIS_dom_sf"/>
</dbReference>
<dbReference type="GO" id="GO:0016829">
    <property type="term" value="F:lyase activity"/>
    <property type="evidence" value="ECO:0007669"/>
    <property type="project" value="UniProtKB-KW"/>
</dbReference>
<feature type="domain" description="SIS" evidence="4">
    <location>
        <begin position="58"/>
        <end position="219"/>
    </location>
</feature>
<evidence type="ECO:0000256" key="3">
    <source>
        <dbReference type="HAMAP-Rule" id="MF_00068"/>
    </source>
</evidence>
<dbReference type="CDD" id="cd05007">
    <property type="entry name" value="SIS_Etherase"/>
    <property type="match status" value="1"/>
</dbReference>
<dbReference type="PANTHER" id="PTHR10088:SF4">
    <property type="entry name" value="GLUCOKINASE REGULATORY PROTEIN"/>
    <property type="match status" value="1"/>
</dbReference>
<dbReference type="InterPro" id="IPR005488">
    <property type="entry name" value="Etherase_MurQ"/>
</dbReference>
<sequence length="300" mass="30828">MVTISSPLAPTEERNPRTYDIDRLPTMRILELINSEDATVAGAVAAVLPELAEAVDRTVDALRSGHRLHYFGAGTSGRMAVLDATELRPTYGVEPGHVVAHLAGGTTALTDAVEAAEDDTAAGASAAEPLTGGDIAFGVTASGGTPFVGGALRAARNRGARTLLLSANPGATLAPLADIHIAVDTGPEVVTGSTRMKAGTAQKLVLNALSTAVMIRLGRTYSNLMTDMVASNAKLRVRQVRMLVQATGVPAETCQAALTAADGEAKVALLTLLTRADVDQARKALRAAGGVVHRALRAVG</sequence>
<reference evidence="5" key="1">
    <citation type="submission" date="2021-04" db="EMBL/GenBank/DDBJ databases">
        <title>Biosynthetic gene clusters of Dactylosporangioum roseum.</title>
        <authorList>
            <person name="Hartkoorn R.C."/>
            <person name="Beaudoing E."/>
            <person name="Hot D."/>
            <person name="Moureu S."/>
        </authorList>
    </citation>
    <scope>NUCLEOTIDE SEQUENCE</scope>
    <source>
        <strain evidence="5">NRRL B-16295</strain>
    </source>
</reference>
<dbReference type="InterPro" id="IPR040190">
    <property type="entry name" value="MURQ/GCKR"/>
</dbReference>
<feature type="active site" description="Proton donor" evidence="3">
    <location>
        <position position="86"/>
    </location>
</feature>
<dbReference type="SUPFAM" id="SSF53697">
    <property type="entry name" value="SIS domain"/>
    <property type="match status" value="1"/>
</dbReference>
<name>A0ABY5ZHY0_9ACTN</name>
<organism evidence="5 6">
    <name type="scientific">Dactylosporangium roseum</name>
    <dbReference type="NCBI Taxonomy" id="47989"/>
    <lineage>
        <taxon>Bacteria</taxon>
        <taxon>Bacillati</taxon>
        <taxon>Actinomycetota</taxon>
        <taxon>Actinomycetes</taxon>
        <taxon>Micromonosporales</taxon>
        <taxon>Micromonosporaceae</taxon>
        <taxon>Dactylosporangium</taxon>
    </lineage>
</organism>
<dbReference type="PROSITE" id="PS01272">
    <property type="entry name" value="GCKR"/>
    <property type="match status" value="1"/>
</dbReference>
<dbReference type="Pfam" id="PF22645">
    <property type="entry name" value="GKRP_SIS_N"/>
    <property type="match status" value="1"/>
</dbReference>
<feature type="active site" evidence="3">
    <location>
        <position position="117"/>
    </location>
</feature>
<evidence type="ECO:0000313" key="6">
    <source>
        <dbReference type="Proteomes" id="UP001058271"/>
    </source>
</evidence>
<dbReference type="NCBIfam" id="NF003915">
    <property type="entry name" value="PRK05441.1"/>
    <property type="match status" value="1"/>
</dbReference>
<dbReference type="HAMAP" id="MF_00068">
    <property type="entry name" value="MurQ"/>
    <property type="match status" value="1"/>
</dbReference>
<keyword evidence="1 3" id="KW-0456">Lyase</keyword>
<dbReference type="Proteomes" id="UP001058271">
    <property type="component" value="Chromosome"/>
</dbReference>
<keyword evidence="6" id="KW-1185">Reference proteome</keyword>
<comment type="similarity">
    <text evidence="3">Belongs to the GCKR-like family. MurNAc-6-P etherase subfamily.</text>
</comment>
<accession>A0ABY5ZHY0</accession>
<evidence type="ECO:0000256" key="1">
    <source>
        <dbReference type="ARBA" id="ARBA00023239"/>
    </source>
</evidence>
<proteinExistence type="inferred from homology"/>
<dbReference type="PANTHER" id="PTHR10088">
    <property type="entry name" value="GLUCOKINASE REGULATORY PROTEIN"/>
    <property type="match status" value="1"/>
</dbReference>
<comment type="catalytic activity">
    <reaction evidence="3">
        <text>N-acetyl-D-muramate 6-phosphate + H2O = N-acetyl-D-glucosamine 6-phosphate + (R)-lactate</text>
        <dbReference type="Rhea" id="RHEA:26410"/>
        <dbReference type="ChEBI" id="CHEBI:15377"/>
        <dbReference type="ChEBI" id="CHEBI:16004"/>
        <dbReference type="ChEBI" id="CHEBI:57513"/>
        <dbReference type="ChEBI" id="CHEBI:58722"/>
        <dbReference type="EC" id="4.2.1.126"/>
    </reaction>
</comment>
<dbReference type="NCBIfam" id="NF009222">
    <property type="entry name" value="PRK12570.1"/>
    <property type="match status" value="1"/>
</dbReference>
<dbReference type="Gene3D" id="3.40.50.10490">
    <property type="entry name" value="Glucose-6-phosphate isomerase like protein, domain 1"/>
    <property type="match status" value="1"/>
</dbReference>
<dbReference type="EC" id="4.2.1.126" evidence="3"/>
<comment type="function">
    <text evidence="3">Specifically catalyzes the cleavage of the D-lactyl ether substituent of MurNAc 6-phosphate, producing GlcNAc 6-phosphate and D-lactate.</text>
</comment>